<feature type="binding site" evidence="10">
    <location>
        <position position="233"/>
    </location>
    <ligand>
        <name>K(+)</name>
        <dbReference type="ChEBI" id="CHEBI:29103"/>
    </ligand>
</feature>
<evidence type="ECO:0000256" key="4">
    <source>
        <dbReference type="ARBA" id="ARBA00022723"/>
    </source>
</evidence>
<keyword evidence="2 10" id="KW-0963">Cytoplasm</keyword>
<reference evidence="13 14" key="1">
    <citation type="submission" date="2019-06" db="EMBL/GenBank/DDBJ databases">
        <title>Psychrobacillus vulpis sp. nov., a new species isolated from feces of a red fox that inhabits in The Tablas de Daimiel Natural Park, Albacete, Spain.</title>
        <authorList>
            <person name="Rodriguez M."/>
            <person name="Reina J.C."/>
            <person name="Bejar V."/>
            <person name="Llamas I."/>
        </authorList>
    </citation>
    <scope>NUCLEOTIDE SEQUENCE [LARGE SCALE GENOMIC DNA]</scope>
    <source>
        <strain evidence="13 14">Z8</strain>
    </source>
</reference>
<comment type="similarity">
    <text evidence="1 10 11">Belongs to the TRAFAC class TrmE-Era-EngA-EngB-Septin-like GTPase superfamily. TrmE GTPase family.</text>
</comment>
<feature type="binding site" evidence="10">
    <location>
        <position position="258"/>
    </location>
    <ligand>
        <name>Mg(2+)</name>
        <dbReference type="ChEBI" id="CHEBI:18420"/>
    </ligand>
</feature>
<dbReference type="PROSITE" id="PS51709">
    <property type="entry name" value="G_TRME"/>
    <property type="match status" value="1"/>
</dbReference>
<comment type="cofactor">
    <cofactor evidence="10">
        <name>K(+)</name>
        <dbReference type="ChEBI" id="CHEBI:29103"/>
    </cofactor>
    <text evidence="10">Binds 1 potassium ion per subunit.</text>
</comment>
<dbReference type="SUPFAM" id="SSF52540">
    <property type="entry name" value="P-loop containing nucleoside triphosphate hydrolases"/>
    <property type="match status" value="1"/>
</dbReference>
<feature type="binding site" evidence="10">
    <location>
        <begin position="252"/>
        <end position="258"/>
    </location>
    <ligand>
        <name>GTP</name>
        <dbReference type="ChEBI" id="CHEBI:37565"/>
    </ligand>
</feature>
<evidence type="ECO:0000259" key="12">
    <source>
        <dbReference type="PROSITE" id="PS51709"/>
    </source>
</evidence>
<dbReference type="HAMAP" id="MF_00379">
    <property type="entry name" value="GTPase_MnmE"/>
    <property type="match status" value="1"/>
</dbReference>
<dbReference type="GO" id="GO:0042802">
    <property type="term" value="F:identical protein binding"/>
    <property type="evidence" value="ECO:0007669"/>
    <property type="project" value="UniProtKB-ARBA"/>
</dbReference>
<keyword evidence="6 10" id="KW-0378">Hydrolase</keyword>
<keyword evidence="9 10" id="KW-0342">GTP-binding</keyword>
<proteinExistence type="inferred from homology"/>
<keyword evidence="7 10" id="KW-0460">Magnesium</keyword>
<dbReference type="OrthoDB" id="9805918at2"/>
<feature type="binding site" evidence="10">
    <location>
        <begin position="277"/>
        <end position="280"/>
    </location>
    <ligand>
        <name>GTP</name>
        <dbReference type="ChEBI" id="CHEBI:37565"/>
    </ligand>
</feature>
<comment type="function">
    <text evidence="10">Exhibits a very high intrinsic GTPase hydrolysis rate. Involved in the addition of a carboxymethylaminomethyl (cmnm) group at the wobble position (U34) of certain tRNAs, forming tRNA-cmnm(5)s(2)U34.</text>
</comment>
<dbReference type="GO" id="GO:0046872">
    <property type="term" value="F:metal ion binding"/>
    <property type="evidence" value="ECO:0007669"/>
    <property type="project" value="UniProtKB-KW"/>
</dbReference>
<evidence type="ECO:0000313" key="14">
    <source>
        <dbReference type="Proteomes" id="UP000316626"/>
    </source>
</evidence>
<dbReference type="Gene3D" id="3.30.1360.120">
    <property type="entry name" value="Probable tRNA modification gtpase trme, domain 1"/>
    <property type="match status" value="1"/>
</dbReference>
<dbReference type="EC" id="3.6.-.-" evidence="10"/>
<dbReference type="Pfam" id="PF01926">
    <property type="entry name" value="MMR_HSR1"/>
    <property type="match status" value="1"/>
</dbReference>
<dbReference type="Pfam" id="PF10396">
    <property type="entry name" value="TrmE_N"/>
    <property type="match status" value="1"/>
</dbReference>
<dbReference type="GO" id="GO:0030488">
    <property type="term" value="P:tRNA methylation"/>
    <property type="evidence" value="ECO:0007669"/>
    <property type="project" value="TreeGrafter"/>
</dbReference>
<feature type="binding site" evidence="10">
    <location>
        <position position="461"/>
    </location>
    <ligand>
        <name>(6S)-5-formyl-5,6,7,8-tetrahydrofolate</name>
        <dbReference type="ChEBI" id="CHEBI:57457"/>
    </ligand>
</feature>
<dbReference type="CDD" id="cd14858">
    <property type="entry name" value="TrmE_N"/>
    <property type="match status" value="1"/>
</dbReference>
<keyword evidence="8 10" id="KW-0630">Potassium</keyword>
<evidence type="ECO:0000256" key="1">
    <source>
        <dbReference type="ARBA" id="ARBA00011043"/>
    </source>
</evidence>
<name>A0A544TRF6_9BACI</name>
<comment type="caution">
    <text evidence="10">Lacks conserved residue(s) required for the propagation of feature annotation.</text>
</comment>
<keyword evidence="5 10" id="KW-0547">Nucleotide-binding</keyword>
<evidence type="ECO:0000256" key="10">
    <source>
        <dbReference type="HAMAP-Rule" id="MF_00379"/>
    </source>
</evidence>
<dbReference type="RefSeq" id="WP_142642265.1">
    <property type="nucleotide sequence ID" value="NZ_VDGI01000008.1"/>
</dbReference>
<evidence type="ECO:0000256" key="3">
    <source>
        <dbReference type="ARBA" id="ARBA00022694"/>
    </source>
</evidence>
<dbReference type="Gene3D" id="3.40.50.300">
    <property type="entry name" value="P-loop containing nucleotide triphosphate hydrolases"/>
    <property type="match status" value="1"/>
</dbReference>
<feature type="binding site" evidence="10">
    <location>
        <position position="254"/>
    </location>
    <ligand>
        <name>K(+)</name>
        <dbReference type="ChEBI" id="CHEBI:29103"/>
    </ligand>
</feature>
<gene>
    <name evidence="10 13" type="primary">mnmE</name>
    <name evidence="10" type="synonym">trmE</name>
    <name evidence="13" type="ORF">FG384_08985</name>
</gene>
<feature type="domain" description="TrmE-type G" evidence="12">
    <location>
        <begin position="223"/>
        <end position="382"/>
    </location>
</feature>
<sequence>MEFDTIAAISTPLGEGAIAIVRLSGTNAISIANKVFRSPNGKDLFTQASHTIHYGHLVDPKKDEVVEEVMLSLMKGPKTFTREDVVEINCHGGLVTVNRVLQLILINGARLAEPGEFTKRAFLNGRIDLSQAEAVMDLIRAKTDKAMNVALGQMDGRLSRLIKSLRQALLETLAQVEVNIDYPEYDDVEEMTLPLMIEKSTWVRDEIDKLLLTSSQGKILREGLSTAIIGRPNVGKSSLLNSLIQENKAIVTDIAGTTRDIIEEYVNVRGVPLKLVDTAGIRETEDIVERIGVEKSRQVLNEADLILLVLNNAEQLTEEDRRLFKTIEDMDSIIIINKTDLPTEIDVDEVKQLAGNKRVVTTSLLKEEGVDELEEAIASLFFEGTIEASDLTYVSNARHISLLHLSKSTITDAIEAAQSDVPVDMIQIDVTRTWEILGEIIGDTVEESLIDQLFAQFCLGK</sequence>
<evidence type="ECO:0000313" key="13">
    <source>
        <dbReference type="EMBL" id="TQR20022.1"/>
    </source>
</evidence>
<accession>A0A544TRF6</accession>
<dbReference type="PANTHER" id="PTHR42714:SF2">
    <property type="entry name" value="TRNA MODIFICATION GTPASE GTPBP3, MITOCHONDRIAL"/>
    <property type="match status" value="1"/>
</dbReference>
<dbReference type="GO" id="GO:0005525">
    <property type="term" value="F:GTP binding"/>
    <property type="evidence" value="ECO:0007669"/>
    <property type="project" value="UniProtKB-UniRule"/>
</dbReference>
<dbReference type="NCBIfam" id="TIGR00231">
    <property type="entry name" value="small_GTP"/>
    <property type="match status" value="1"/>
</dbReference>
<feature type="binding site" evidence="10">
    <location>
        <position position="126"/>
    </location>
    <ligand>
        <name>(6S)-5-formyl-5,6,7,8-tetrahydrofolate</name>
        <dbReference type="ChEBI" id="CHEBI:57457"/>
    </ligand>
</feature>
<feature type="binding site" evidence="10">
    <location>
        <position position="237"/>
    </location>
    <ligand>
        <name>Mg(2+)</name>
        <dbReference type="ChEBI" id="CHEBI:18420"/>
    </ligand>
</feature>
<dbReference type="EMBL" id="VDGI01000008">
    <property type="protein sequence ID" value="TQR20022.1"/>
    <property type="molecule type" value="Genomic_DNA"/>
</dbReference>
<dbReference type="InterPro" id="IPR027266">
    <property type="entry name" value="TrmE/GcvT-like"/>
</dbReference>
<dbReference type="Gene3D" id="1.20.120.430">
    <property type="entry name" value="tRNA modification GTPase MnmE domain 2"/>
    <property type="match status" value="1"/>
</dbReference>
<dbReference type="InterPro" id="IPR031168">
    <property type="entry name" value="G_TrmE"/>
</dbReference>
<evidence type="ECO:0000256" key="11">
    <source>
        <dbReference type="RuleBase" id="RU003313"/>
    </source>
</evidence>
<dbReference type="InterPro" id="IPR027368">
    <property type="entry name" value="MnmE_dom2"/>
</dbReference>
<dbReference type="FunFam" id="3.40.50.300:FF:000494">
    <property type="entry name" value="tRNA modification GTPase MnmE"/>
    <property type="match status" value="1"/>
</dbReference>
<dbReference type="PRINTS" id="PR00449">
    <property type="entry name" value="RASTRNSFRMNG"/>
</dbReference>
<dbReference type="NCBIfam" id="TIGR00450">
    <property type="entry name" value="mnmE_trmE_thdF"/>
    <property type="match status" value="1"/>
</dbReference>
<keyword evidence="3 10" id="KW-0819">tRNA processing</keyword>
<feature type="binding site" evidence="10">
    <location>
        <position position="87"/>
    </location>
    <ligand>
        <name>(6S)-5-formyl-5,6,7,8-tetrahydrofolate</name>
        <dbReference type="ChEBI" id="CHEBI:57457"/>
    </ligand>
</feature>
<dbReference type="GO" id="GO:0003924">
    <property type="term" value="F:GTPase activity"/>
    <property type="evidence" value="ECO:0007669"/>
    <property type="project" value="UniProtKB-UniRule"/>
</dbReference>
<feature type="binding site" evidence="10">
    <location>
        <position position="252"/>
    </location>
    <ligand>
        <name>K(+)</name>
        <dbReference type="ChEBI" id="CHEBI:29103"/>
    </ligand>
</feature>
<dbReference type="GO" id="GO:0002098">
    <property type="term" value="P:tRNA wobble uridine modification"/>
    <property type="evidence" value="ECO:0007669"/>
    <property type="project" value="TreeGrafter"/>
</dbReference>
<dbReference type="FunFam" id="3.30.1360.120:FF:000003">
    <property type="entry name" value="tRNA modification GTPase MnmE"/>
    <property type="match status" value="1"/>
</dbReference>
<dbReference type="InterPro" id="IPR004520">
    <property type="entry name" value="GTPase_MnmE"/>
</dbReference>
<dbReference type="InterPro" id="IPR027417">
    <property type="entry name" value="P-loop_NTPase"/>
</dbReference>
<dbReference type="CDD" id="cd04164">
    <property type="entry name" value="trmE"/>
    <property type="match status" value="1"/>
</dbReference>
<comment type="caution">
    <text evidence="13">The sequence shown here is derived from an EMBL/GenBank/DDBJ whole genome shotgun (WGS) entry which is preliminary data.</text>
</comment>
<dbReference type="InterPro" id="IPR006073">
    <property type="entry name" value="GTP-bd"/>
</dbReference>
<feature type="binding site" evidence="10">
    <location>
        <position position="22"/>
    </location>
    <ligand>
        <name>(6S)-5-formyl-5,6,7,8-tetrahydrofolate</name>
        <dbReference type="ChEBI" id="CHEBI:57457"/>
    </ligand>
</feature>
<evidence type="ECO:0000256" key="5">
    <source>
        <dbReference type="ARBA" id="ARBA00022741"/>
    </source>
</evidence>
<evidence type="ECO:0000256" key="6">
    <source>
        <dbReference type="ARBA" id="ARBA00022801"/>
    </source>
</evidence>
<comment type="subunit">
    <text evidence="10">Homodimer. Heterotetramer of two MnmE and two MnmG subunits.</text>
</comment>
<evidence type="ECO:0000256" key="8">
    <source>
        <dbReference type="ARBA" id="ARBA00022958"/>
    </source>
</evidence>
<dbReference type="Pfam" id="PF12631">
    <property type="entry name" value="MnmE_helical"/>
    <property type="match status" value="1"/>
</dbReference>
<evidence type="ECO:0000256" key="2">
    <source>
        <dbReference type="ARBA" id="ARBA00022490"/>
    </source>
</evidence>
<protein>
    <recommendedName>
        <fullName evidence="10">tRNA modification GTPase MnmE</fullName>
        <ecNumber evidence="10">3.6.-.-</ecNumber>
    </recommendedName>
</protein>
<dbReference type="Proteomes" id="UP000316626">
    <property type="component" value="Unassembled WGS sequence"/>
</dbReference>
<dbReference type="GO" id="GO:0005829">
    <property type="term" value="C:cytosol"/>
    <property type="evidence" value="ECO:0007669"/>
    <property type="project" value="TreeGrafter"/>
</dbReference>
<dbReference type="InterPro" id="IPR005225">
    <property type="entry name" value="Small_GTP-bd"/>
</dbReference>
<keyword evidence="4 10" id="KW-0479">Metal-binding</keyword>
<comment type="subcellular location">
    <subcellularLocation>
        <location evidence="10">Cytoplasm</location>
    </subcellularLocation>
</comment>
<dbReference type="PANTHER" id="PTHR42714">
    <property type="entry name" value="TRNA MODIFICATION GTPASE GTPBP3"/>
    <property type="match status" value="1"/>
</dbReference>
<keyword evidence="14" id="KW-1185">Reference proteome</keyword>
<dbReference type="InterPro" id="IPR018948">
    <property type="entry name" value="GTP-bd_TrmE_N"/>
</dbReference>
<feature type="binding site" evidence="10">
    <location>
        <position position="257"/>
    </location>
    <ligand>
        <name>K(+)</name>
        <dbReference type="ChEBI" id="CHEBI:29103"/>
    </ligand>
</feature>
<organism evidence="13 14">
    <name type="scientific">Psychrobacillus vulpis</name>
    <dbReference type="NCBI Taxonomy" id="2325572"/>
    <lineage>
        <taxon>Bacteria</taxon>
        <taxon>Bacillati</taxon>
        <taxon>Bacillota</taxon>
        <taxon>Bacilli</taxon>
        <taxon>Bacillales</taxon>
        <taxon>Bacillaceae</taxon>
        <taxon>Psychrobacillus</taxon>
    </lineage>
</organism>
<dbReference type="AlphaFoldDB" id="A0A544TRF6"/>
<evidence type="ECO:0000256" key="7">
    <source>
        <dbReference type="ARBA" id="ARBA00022842"/>
    </source>
</evidence>
<feature type="binding site" evidence="10">
    <location>
        <begin position="233"/>
        <end position="238"/>
    </location>
    <ligand>
        <name>GTP</name>
        <dbReference type="ChEBI" id="CHEBI:37565"/>
    </ligand>
</feature>
<evidence type="ECO:0000256" key="9">
    <source>
        <dbReference type="ARBA" id="ARBA00023134"/>
    </source>
</evidence>
<dbReference type="InterPro" id="IPR025867">
    <property type="entry name" value="MnmE_helical"/>
</dbReference>